<sequence length="309" mass="34299">MVVRACVHHSPEIGLMMVIEGGRRGRPEFTAARGWIMATGRELVEEVESTRLAGGQAAYWWLGQHGFVMKFGDAVCYVDAFLSPFPDRQVPPLMRPEEATNADLILGSHDHADHIDRDAWPAMAEASPRAKFVVPALLRERVVREVGLPDDRVLGLDVDRPVEVAGVRVLGVPAAHEFLDVDPATGLHPYLGFVFEASGLCVYHAGDTCVYEGMQSILRRWSFDAAFLPINGRDARRLAADCIGNMTYQEAVDLAGALRPRLVVPTHFEMFAMNSEDPRLFEDYLRVKYPGVVAKVPRHGERVVVDRGE</sequence>
<protein>
    <submittedName>
        <fullName evidence="2">Putative L-ascorbate-6-phosphate lactonase UlaG</fullName>
        <ecNumber evidence="2">3.1.1.-</ecNumber>
    </submittedName>
</protein>
<dbReference type="KEGG" id="agv:OJF2_68900"/>
<feature type="domain" description="Metallo-beta-lactamase" evidence="1">
    <location>
        <begin position="79"/>
        <end position="268"/>
    </location>
</feature>
<evidence type="ECO:0000313" key="3">
    <source>
        <dbReference type="Proteomes" id="UP000324233"/>
    </source>
</evidence>
<dbReference type="InterPro" id="IPR036866">
    <property type="entry name" value="RibonucZ/Hydroxyglut_hydro"/>
</dbReference>
<keyword evidence="2" id="KW-0378">Hydrolase</keyword>
<evidence type="ECO:0000259" key="1">
    <source>
        <dbReference type="Pfam" id="PF12706"/>
    </source>
</evidence>
<dbReference type="Gene3D" id="3.60.15.10">
    <property type="entry name" value="Ribonuclease Z/Hydroxyacylglutathione hydrolase-like"/>
    <property type="match status" value="1"/>
</dbReference>
<proteinExistence type="predicted"/>
<dbReference type="GO" id="GO:0016787">
    <property type="term" value="F:hydrolase activity"/>
    <property type="evidence" value="ECO:0007669"/>
    <property type="project" value="UniProtKB-KW"/>
</dbReference>
<accession>A0A5B9WCJ2</accession>
<name>A0A5B9WCJ2_9BACT</name>
<keyword evidence="3" id="KW-1185">Reference proteome</keyword>
<dbReference type="EC" id="3.1.1.-" evidence="2"/>
<dbReference type="AlphaFoldDB" id="A0A5B9WCJ2"/>
<dbReference type="Pfam" id="PF12706">
    <property type="entry name" value="Lactamase_B_2"/>
    <property type="match status" value="1"/>
</dbReference>
<gene>
    <name evidence="2" type="primary">ulaG_2</name>
    <name evidence="2" type="ORF">OJF2_68900</name>
</gene>
<dbReference type="Proteomes" id="UP000324233">
    <property type="component" value="Chromosome"/>
</dbReference>
<reference evidence="2 3" key="1">
    <citation type="submission" date="2019-08" db="EMBL/GenBank/DDBJ databases">
        <title>Deep-cultivation of Planctomycetes and their phenomic and genomic characterization uncovers novel biology.</title>
        <authorList>
            <person name="Wiegand S."/>
            <person name="Jogler M."/>
            <person name="Boedeker C."/>
            <person name="Pinto D."/>
            <person name="Vollmers J."/>
            <person name="Rivas-Marin E."/>
            <person name="Kohn T."/>
            <person name="Peeters S.H."/>
            <person name="Heuer A."/>
            <person name="Rast P."/>
            <person name="Oberbeckmann S."/>
            <person name="Bunk B."/>
            <person name="Jeske O."/>
            <person name="Meyerdierks A."/>
            <person name="Storesund J.E."/>
            <person name="Kallscheuer N."/>
            <person name="Luecker S."/>
            <person name="Lage O.M."/>
            <person name="Pohl T."/>
            <person name="Merkel B.J."/>
            <person name="Hornburger P."/>
            <person name="Mueller R.-W."/>
            <person name="Bruemmer F."/>
            <person name="Labrenz M."/>
            <person name="Spormann A.M."/>
            <person name="Op den Camp H."/>
            <person name="Overmann J."/>
            <person name="Amann R."/>
            <person name="Jetten M.S.M."/>
            <person name="Mascher T."/>
            <person name="Medema M.H."/>
            <person name="Devos D.P."/>
            <person name="Kaster A.-K."/>
            <person name="Ovreas L."/>
            <person name="Rohde M."/>
            <person name="Galperin M.Y."/>
            <person name="Jogler C."/>
        </authorList>
    </citation>
    <scope>NUCLEOTIDE SEQUENCE [LARGE SCALE GENOMIC DNA]</scope>
    <source>
        <strain evidence="2 3">OJF2</strain>
    </source>
</reference>
<dbReference type="SUPFAM" id="SSF56281">
    <property type="entry name" value="Metallo-hydrolase/oxidoreductase"/>
    <property type="match status" value="1"/>
</dbReference>
<dbReference type="InterPro" id="IPR001279">
    <property type="entry name" value="Metallo-B-lactamas"/>
</dbReference>
<organism evidence="2 3">
    <name type="scientific">Aquisphaera giovannonii</name>
    <dbReference type="NCBI Taxonomy" id="406548"/>
    <lineage>
        <taxon>Bacteria</taxon>
        <taxon>Pseudomonadati</taxon>
        <taxon>Planctomycetota</taxon>
        <taxon>Planctomycetia</taxon>
        <taxon>Isosphaerales</taxon>
        <taxon>Isosphaeraceae</taxon>
        <taxon>Aquisphaera</taxon>
    </lineage>
</organism>
<evidence type="ECO:0000313" key="2">
    <source>
        <dbReference type="EMBL" id="QEH38292.1"/>
    </source>
</evidence>
<dbReference type="InterPro" id="IPR050114">
    <property type="entry name" value="UPF0173_UPF0282_UlaG_hydrolase"/>
</dbReference>
<dbReference type="PANTHER" id="PTHR43546">
    <property type="entry name" value="UPF0173 METAL-DEPENDENT HYDROLASE MJ1163-RELATED"/>
    <property type="match status" value="1"/>
</dbReference>
<dbReference type="EMBL" id="CP042997">
    <property type="protein sequence ID" value="QEH38292.1"/>
    <property type="molecule type" value="Genomic_DNA"/>
</dbReference>